<reference evidence="2" key="1">
    <citation type="submission" date="2020-10" db="EMBL/GenBank/DDBJ databases">
        <authorList>
            <person name="Gilroy R."/>
        </authorList>
    </citation>
    <scope>NUCLEOTIDE SEQUENCE</scope>
    <source>
        <strain evidence="2">CHK184-25365</strain>
    </source>
</reference>
<protein>
    <submittedName>
        <fullName evidence="2">Uncharacterized protein</fullName>
    </submittedName>
</protein>
<gene>
    <name evidence="2" type="ORF">IAB36_02995</name>
</gene>
<evidence type="ECO:0000313" key="3">
    <source>
        <dbReference type="Proteomes" id="UP000886749"/>
    </source>
</evidence>
<keyword evidence="1" id="KW-0732">Signal</keyword>
<organism evidence="2 3">
    <name type="scientific">Candidatus Egerieicola pullicola</name>
    <dbReference type="NCBI Taxonomy" id="2840775"/>
    <lineage>
        <taxon>Bacteria</taxon>
        <taxon>Bacillati</taxon>
        <taxon>Bacillota</taxon>
        <taxon>Clostridia</taxon>
        <taxon>Eubacteriales</taxon>
        <taxon>Oscillospiraceae</taxon>
        <taxon>Oscillospiraceae incertae sedis</taxon>
        <taxon>Candidatus Egerieicola</taxon>
    </lineage>
</organism>
<dbReference type="AlphaFoldDB" id="A0A9D1AIF0"/>
<accession>A0A9D1AIF0</accession>
<dbReference type="EMBL" id="DVGY01000070">
    <property type="protein sequence ID" value="HIR40775.1"/>
    <property type="molecule type" value="Genomic_DNA"/>
</dbReference>
<reference evidence="2" key="2">
    <citation type="journal article" date="2021" name="PeerJ">
        <title>Extensive microbial diversity within the chicken gut microbiome revealed by metagenomics and culture.</title>
        <authorList>
            <person name="Gilroy R."/>
            <person name="Ravi A."/>
            <person name="Getino M."/>
            <person name="Pursley I."/>
            <person name="Horton D.L."/>
            <person name="Alikhan N.F."/>
            <person name="Baker D."/>
            <person name="Gharbi K."/>
            <person name="Hall N."/>
            <person name="Watson M."/>
            <person name="Adriaenssens E.M."/>
            <person name="Foster-Nyarko E."/>
            <person name="Jarju S."/>
            <person name="Secka A."/>
            <person name="Antonio M."/>
            <person name="Oren A."/>
            <person name="Chaudhuri R.R."/>
            <person name="La Ragione R."/>
            <person name="Hildebrand F."/>
            <person name="Pallen M.J."/>
        </authorList>
    </citation>
    <scope>NUCLEOTIDE SEQUENCE</scope>
    <source>
        <strain evidence="2">CHK184-25365</strain>
    </source>
</reference>
<evidence type="ECO:0000256" key="1">
    <source>
        <dbReference type="SAM" id="SignalP"/>
    </source>
</evidence>
<dbReference type="Proteomes" id="UP000886749">
    <property type="component" value="Unassembled WGS sequence"/>
</dbReference>
<evidence type="ECO:0000313" key="2">
    <source>
        <dbReference type="EMBL" id="HIR40775.1"/>
    </source>
</evidence>
<comment type="caution">
    <text evidence="2">The sequence shown here is derived from an EMBL/GenBank/DDBJ whole genome shotgun (WGS) entry which is preliminary data.</text>
</comment>
<name>A0A9D1AIF0_9FIRM</name>
<proteinExistence type="predicted"/>
<feature type="non-terminal residue" evidence="2">
    <location>
        <position position="1"/>
    </location>
</feature>
<sequence length="199" mass="22606">LLPLFLLGLLLCFSPSAQAQGDAVEAWPPESLLVHYDPRDPDTAVIDYDHHLVIYRFDMYQTTSGASRERVEGRDFFDPANIYPDTDFTVPFSKGWKEPEDLPLKYDYYPRSAENRHCWASSTIEGDRIMTITLQVELTGVDGALRQQISSIYENGWVTVPAVEANTPYAERARFSGYRVQFGNVASTWDELFLAPNSQ</sequence>
<feature type="signal peptide" evidence="1">
    <location>
        <begin position="1"/>
        <end position="19"/>
    </location>
</feature>
<feature type="chain" id="PRO_5038701369" evidence="1">
    <location>
        <begin position="20"/>
        <end position="199"/>
    </location>
</feature>